<dbReference type="OMA" id="CMLRIYS"/>
<reference evidence="12" key="5">
    <citation type="submission" date="2025-09" db="UniProtKB">
        <authorList>
            <consortium name="Ensembl"/>
        </authorList>
    </citation>
    <scope>IDENTIFICATION</scope>
</reference>
<dbReference type="GeneTree" id="ENSGT00390000018665"/>
<feature type="compositionally biased region" description="Polar residues" evidence="11">
    <location>
        <begin position="1"/>
        <end position="13"/>
    </location>
</feature>
<keyword evidence="8" id="KW-0175">Coiled coil</keyword>
<name>A0A4W3IG33_CALMI</name>
<evidence type="ECO:0000256" key="10">
    <source>
        <dbReference type="ARBA" id="ARBA00023328"/>
    </source>
</evidence>
<dbReference type="PANTHER" id="PTHR14527:SF2">
    <property type="entry name" value="PROTEIN MIS12 HOMOLOG"/>
    <property type="match status" value="1"/>
</dbReference>
<dbReference type="Proteomes" id="UP000314986">
    <property type="component" value="Unassembled WGS sequence"/>
</dbReference>
<dbReference type="InParanoid" id="A0A4W3IG33"/>
<organism evidence="12 13">
    <name type="scientific">Callorhinchus milii</name>
    <name type="common">Ghost shark</name>
    <dbReference type="NCBI Taxonomy" id="7868"/>
    <lineage>
        <taxon>Eukaryota</taxon>
        <taxon>Metazoa</taxon>
        <taxon>Chordata</taxon>
        <taxon>Craniata</taxon>
        <taxon>Vertebrata</taxon>
        <taxon>Chondrichthyes</taxon>
        <taxon>Holocephali</taxon>
        <taxon>Chimaeriformes</taxon>
        <taxon>Callorhinchidae</taxon>
        <taxon>Callorhinchus</taxon>
    </lineage>
</organism>
<reference evidence="13" key="3">
    <citation type="journal article" date="2014" name="Nature">
        <title>Elephant shark genome provides unique insights into gnathostome evolution.</title>
        <authorList>
            <consortium name="International Elephant Shark Genome Sequencing Consortium"/>
            <person name="Venkatesh B."/>
            <person name="Lee A.P."/>
            <person name="Ravi V."/>
            <person name="Maurya A.K."/>
            <person name="Lian M.M."/>
            <person name="Swann J.B."/>
            <person name="Ohta Y."/>
            <person name="Flajnik M.F."/>
            <person name="Sutoh Y."/>
            <person name="Kasahara M."/>
            <person name="Hoon S."/>
            <person name="Gangu V."/>
            <person name="Roy S.W."/>
            <person name="Irimia M."/>
            <person name="Korzh V."/>
            <person name="Kondrychyn I."/>
            <person name="Lim Z.W."/>
            <person name="Tay B.H."/>
            <person name="Tohari S."/>
            <person name="Kong K.W."/>
            <person name="Ho S."/>
            <person name="Lorente-Galdos B."/>
            <person name="Quilez J."/>
            <person name="Marques-Bonet T."/>
            <person name="Raney B.J."/>
            <person name="Ingham P.W."/>
            <person name="Tay A."/>
            <person name="Hillier L.W."/>
            <person name="Minx P."/>
            <person name="Boehm T."/>
            <person name="Wilson R.K."/>
            <person name="Brenner S."/>
            <person name="Warren W.C."/>
        </authorList>
    </citation>
    <scope>NUCLEOTIDE SEQUENCE [LARGE SCALE GENOMIC DNA]</scope>
</reference>
<sequence length="280" mass="32153">MRDHSINQSNAGRVTSRAGRSAHAQAEGGSGCDSWRPLSRDPEADFKNPIELKMEDILMMYETQFFGFSPQTCVLRVQCAIQDSLLDVMLVAEQVVIRKLDELPDCGITPSSVRACTKTFLQVIKSRFDVTFEKLERGLLQHILKIPANVLLPEDKVHEQYPEEQYSELQEEIAQLQQCYKAELSGKQALLDEQEEQKMVELKLEQRIHWFDGLKNMWKDNMIRDVHESLIFIEQSVQKVPDALKKIIAQCEGELSKSQAVATSKQEDECETKRKRLKIE</sequence>
<dbReference type="GO" id="GO:0051301">
    <property type="term" value="P:cell division"/>
    <property type="evidence" value="ECO:0007669"/>
    <property type="project" value="UniProtKB-KW"/>
</dbReference>
<dbReference type="GO" id="GO:0000444">
    <property type="term" value="C:MIS12/MIND type complex"/>
    <property type="evidence" value="ECO:0007669"/>
    <property type="project" value="TreeGrafter"/>
</dbReference>
<evidence type="ECO:0000256" key="8">
    <source>
        <dbReference type="ARBA" id="ARBA00023054"/>
    </source>
</evidence>
<comment type="subcellular location">
    <subcellularLocation>
        <location evidence="1">Chromosome</location>
        <location evidence="1">Centromere</location>
        <location evidence="1">Kinetochore</location>
    </subcellularLocation>
</comment>
<accession>A0A4W3IG33</accession>
<protein>
    <recommendedName>
        <fullName evidence="3">Protein MIS12 homolog</fullName>
    </recommendedName>
</protein>
<proteinExistence type="inferred from homology"/>
<keyword evidence="13" id="KW-1185">Reference proteome</keyword>
<reference evidence="12" key="4">
    <citation type="submission" date="2025-08" db="UniProtKB">
        <authorList>
            <consortium name="Ensembl"/>
        </authorList>
    </citation>
    <scope>IDENTIFICATION</scope>
</reference>
<evidence type="ECO:0000256" key="1">
    <source>
        <dbReference type="ARBA" id="ARBA00004629"/>
    </source>
</evidence>
<dbReference type="GO" id="GO:0005634">
    <property type="term" value="C:nucleus"/>
    <property type="evidence" value="ECO:0007669"/>
    <property type="project" value="InterPro"/>
</dbReference>
<keyword evidence="9" id="KW-0131">Cell cycle</keyword>
<keyword evidence="6" id="KW-0498">Mitosis</keyword>
<comment type="similarity">
    <text evidence="2">Belongs to the mis12 family.</text>
</comment>
<reference evidence="13" key="1">
    <citation type="journal article" date="2006" name="Science">
        <title>Ancient noncoding elements conserved in the human genome.</title>
        <authorList>
            <person name="Venkatesh B."/>
            <person name="Kirkness E.F."/>
            <person name="Loh Y.H."/>
            <person name="Halpern A.L."/>
            <person name="Lee A.P."/>
            <person name="Johnson J."/>
            <person name="Dandona N."/>
            <person name="Viswanathan L.D."/>
            <person name="Tay A."/>
            <person name="Venter J.C."/>
            <person name="Strausberg R.L."/>
            <person name="Brenner S."/>
        </authorList>
    </citation>
    <scope>NUCLEOTIDE SEQUENCE [LARGE SCALE GENOMIC DNA]</scope>
</reference>
<evidence type="ECO:0000256" key="4">
    <source>
        <dbReference type="ARBA" id="ARBA00022454"/>
    </source>
</evidence>
<dbReference type="PANTHER" id="PTHR14527">
    <property type="entry name" value="PROTEIN MIS12 HOMOLOG"/>
    <property type="match status" value="1"/>
</dbReference>
<dbReference type="InterPro" id="IPR008685">
    <property type="entry name" value="Centromere_Mis12"/>
</dbReference>
<keyword evidence="5" id="KW-0132">Cell division</keyword>
<keyword evidence="7" id="KW-0995">Kinetochore</keyword>
<evidence type="ECO:0000256" key="2">
    <source>
        <dbReference type="ARBA" id="ARBA00008643"/>
    </source>
</evidence>
<evidence type="ECO:0000313" key="12">
    <source>
        <dbReference type="Ensembl" id="ENSCMIP00000027832.1"/>
    </source>
</evidence>
<reference evidence="13" key="2">
    <citation type="journal article" date="2007" name="PLoS Biol.">
        <title>Survey sequencing and comparative analysis of the elephant shark (Callorhinchus milii) genome.</title>
        <authorList>
            <person name="Venkatesh B."/>
            <person name="Kirkness E.F."/>
            <person name="Loh Y.H."/>
            <person name="Halpern A.L."/>
            <person name="Lee A.P."/>
            <person name="Johnson J."/>
            <person name="Dandona N."/>
            <person name="Viswanathan L.D."/>
            <person name="Tay A."/>
            <person name="Venter J.C."/>
            <person name="Strausberg R.L."/>
            <person name="Brenner S."/>
        </authorList>
    </citation>
    <scope>NUCLEOTIDE SEQUENCE [LARGE SCALE GENOMIC DNA]</scope>
</reference>
<dbReference type="Ensembl" id="ENSCMIT00000028273.1">
    <property type="protein sequence ID" value="ENSCMIP00000027832.1"/>
    <property type="gene ID" value="ENSCMIG00000012107.1"/>
</dbReference>
<feature type="region of interest" description="Disordered" evidence="11">
    <location>
        <begin position="1"/>
        <end position="40"/>
    </location>
</feature>
<dbReference type="GO" id="GO:0000070">
    <property type="term" value="P:mitotic sister chromatid segregation"/>
    <property type="evidence" value="ECO:0007669"/>
    <property type="project" value="TreeGrafter"/>
</dbReference>
<keyword evidence="4" id="KW-0158">Chromosome</keyword>
<gene>
    <name evidence="12" type="primary">mis12</name>
</gene>
<keyword evidence="10" id="KW-0137">Centromere</keyword>
<evidence type="ECO:0000256" key="6">
    <source>
        <dbReference type="ARBA" id="ARBA00022776"/>
    </source>
</evidence>
<evidence type="ECO:0000256" key="5">
    <source>
        <dbReference type="ARBA" id="ARBA00022618"/>
    </source>
</evidence>
<evidence type="ECO:0000313" key="13">
    <source>
        <dbReference type="Proteomes" id="UP000314986"/>
    </source>
</evidence>
<evidence type="ECO:0000256" key="3">
    <source>
        <dbReference type="ARBA" id="ARBA00013793"/>
    </source>
</evidence>
<evidence type="ECO:0000256" key="7">
    <source>
        <dbReference type="ARBA" id="ARBA00022838"/>
    </source>
</evidence>
<dbReference type="Pfam" id="PF05859">
    <property type="entry name" value="Mis12"/>
    <property type="match status" value="1"/>
</dbReference>
<dbReference type="GO" id="GO:0051382">
    <property type="term" value="P:kinetochore assembly"/>
    <property type="evidence" value="ECO:0007669"/>
    <property type="project" value="TreeGrafter"/>
</dbReference>
<dbReference type="STRING" id="7868.ENSCMIP00000027832"/>
<dbReference type="AlphaFoldDB" id="A0A4W3IG33"/>
<evidence type="ECO:0000256" key="11">
    <source>
        <dbReference type="SAM" id="MobiDB-lite"/>
    </source>
</evidence>
<dbReference type="FunCoup" id="A0A4W3IG33">
    <property type="interactions" value="238"/>
</dbReference>
<evidence type="ECO:0000256" key="9">
    <source>
        <dbReference type="ARBA" id="ARBA00023306"/>
    </source>
</evidence>